<dbReference type="GO" id="GO:0006355">
    <property type="term" value="P:regulation of DNA-templated transcription"/>
    <property type="evidence" value="ECO:0007669"/>
    <property type="project" value="InterPro"/>
</dbReference>
<accession>A0A844XUB8</accession>
<comment type="caution">
    <text evidence="4">The sequence shown here is derived from an EMBL/GenBank/DDBJ whole genome shotgun (WGS) entry which is preliminary data.</text>
</comment>
<organism evidence="4 5">
    <name type="scientific">Qipengyuania vulgaris</name>
    <dbReference type="NCBI Taxonomy" id="291985"/>
    <lineage>
        <taxon>Bacteria</taxon>
        <taxon>Pseudomonadati</taxon>
        <taxon>Pseudomonadota</taxon>
        <taxon>Alphaproteobacteria</taxon>
        <taxon>Sphingomonadales</taxon>
        <taxon>Erythrobacteraceae</taxon>
        <taxon>Qipengyuania</taxon>
    </lineage>
</organism>
<protein>
    <recommendedName>
        <fullName evidence="3">HTH luxR-type domain-containing protein</fullName>
    </recommendedName>
</protein>
<evidence type="ECO:0000256" key="2">
    <source>
        <dbReference type="SAM" id="Phobius"/>
    </source>
</evidence>
<dbReference type="Gene3D" id="1.10.10.10">
    <property type="entry name" value="Winged helix-like DNA-binding domain superfamily/Winged helix DNA-binding domain"/>
    <property type="match status" value="1"/>
</dbReference>
<feature type="transmembrane region" description="Helical" evidence="2">
    <location>
        <begin position="146"/>
        <end position="170"/>
    </location>
</feature>
<dbReference type="InterPro" id="IPR000792">
    <property type="entry name" value="Tscrpt_reg_LuxR_C"/>
</dbReference>
<dbReference type="InterPro" id="IPR016032">
    <property type="entry name" value="Sig_transdc_resp-reg_C-effctor"/>
</dbReference>
<feature type="compositionally biased region" description="Basic and acidic residues" evidence="1">
    <location>
        <begin position="94"/>
        <end position="103"/>
    </location>
</feature>
<dbReference type="SUPFAM" id="SSF46894">
    <property type="entry name" value="C-terminal effector domain of the bipartite response regulators"/>
    <property type="match status" value="1"/>
</dbReference>
<dbReference type="RefSeq" id="WP_160729086.1">
    <property type="nucleotide sequence ID" value="NZ_WTYC01000018.1"/>
</dbReference>
<gene>
    <name evidence="4" type="ORF">GRI69_15605</name>
</gene>
<dbReference type="InterPro" id="IPR036388">
    <property type="entry name" value="WH-like_DNA-bd_sf"/>
</dbReference>
<evidence type="ECO:0000313" key="5">
    <source>
        <dbReference type="Proteomes" id="UP000448199"/>
    </source>
</evidence>
<proteinExistence type="predicted"/>
<name>A0A844XUB8_9SPHN</name>
<sequence>MAVGTVSLENVRQSLTERQSLVFDKIAERRSYKEIAAEMDISVARVGQYTQVLKHRFEVQTLGDLAHIHSLLEVRNRPLESDPSPRFNLPRTAENPDRSSQDERTEFVFADIARSSDDWKGSWYVERNHRVVPGALDGERGTIFRLGYMLAVAIGLPVAVIIVIAAMLALSEMFVSA</sequence>
<keyword evidence="2" id="KW-0812">Transmembrane</keyword>
<evidence type="ECO:0000313" key="4">
    <source>
        <dbReference type="EMBL" id="MXO49675.1"/>
    </source>
</evidence>
<dbReference type="OrthoDB" id="7502277at2"/>
<evidence type="ECO:0000256" key="1">
    <source>
        <dbReference type="SAM" id="MobiDB-lite"/>
    </source>
</evidence>
<keyword evidence="2" id="KW-1133">Transmembrane helix</keyword>
<dbReference type="SMART" id="SM00421">
    <property type="entry name" value="HTH_LUXR"/>
    <property type="match status" value="1"/>
</dbReference>
<dbReference type="Proteomes" id="UP000448199">
    <property type="component" value="Unassembled WGS sequence"/>
</dbReference>
<evidence type="ECO:0000259" key="3">
    <source>
        <dbReference type="SMART" id="SM00421"/>
    </source>
</evidence>
<dbReference type="Pfam" id="PF00196">
    <property type="entry name" value="GerE"/>
    <property type="match status" value="1"/>
</dbReference>
<keyword evidence="2" id="KW-0472">Membrane</keyword>
<dbReference type="GO" id="GO:0003677">
    <property type="term" value="F:DNA binding"/>
    <property type="evidence" value="ECO:0007669"/>
    <property type="project" value="InterPro"/>
</dbReference>
<dbReference type="EMBL" id="WTYC01000018">
    <property type="protein sequence ID" value="MXO49675.1"/>
    <property type="molecule type" value="Genomic_DNA"/>
</dbReference>
<dbReference type="AlphaFoldDB" id="A0A844XUB8"/>
<keyword evidence="5" id="KW-1185">Reference proteome</keyword>
<reference evidence="4 5" key="1">
    <citation type="submission" date="2019-12" db="EMBL/GenBank/DDBJ databases">
        <title>Genomic-based taxomic classification of the family Erythrobacteraceae.</title>
        <authorList>
            <person name="Xu L."/>
        </authorList>
    </citation>
    <scope>NUCLEOTIDE SEQUENCE [LARGE SCALE GENOMIC DNA]</scope>
    <source>
        <strain evidence="4 5">DSM 17792</strain>
    </source>
</reference>
<feature type="region of interest" description="Disordered" evidence="1">
    <location>
        <begin position="79"/>
        <end position="103"/>
    </location>
</feature>
<feature type="domain" description="HTH luxR-type" evidence="3">
    <location>
        <begin position="12"/>
        <end position="69"/>
    </location>
</feature>